<feature type="non-terminal residue" evidence="1">
    <location>
        <position position="121"/>
    </location>
</feature>
<dbReference type="OrthoDB" id="10051054at2759"/>
<dbReference type="AlphaFoldDB" id="A0A814X462"/>
<evidence type="ECO:0000313" key="1">
    <source>
        <dbReference type="EMBL" id="CAF1210731.1"/>
    </source>
</evidence>
<name>A0A814X462_9BILA</name>
<reference evidence="1" key="1">
    <citation type="submission" date="2021-02" db="EMBL/GenBank/DDBJ databases">
        <authorList>
            <person name="Nowell W R."/>
        </authorList>
    </citation>
    <scope>NUCLEOTIDE SEQUENCE</scope>
</reference>
<sequence>MCNVWLWNVLNGKDNSDGYIAHKSITKQKRRPRTNKLKMSLTTEEFFESYLNRNKYLNNENIRQISMYKLIYYYFIEAKRLLGVDSFVIDLRCTPRHRSCLMQRYLNQEYINHEYDLNSLT</sequence>
<dbReference type="Proteomes" id="UP000663882">
    <property type="component" value="Unassembled WGS sequence"/>
</dbReference>
<protein>
    <submittedName>
        <fullName evidence="1">Uncharacterized protein</fullName>
    </submittedName>
</protein>
<comment type="caution">
    <text evidence="1">The sequence shown here is derived from an EMBL/GenBank/DDBJ whole genome shotgun (WGS) entry which is preliminary data.</text>
</comment>
<accession>A0A814X462</accession>
<dbReference type="EMBL" id="CAJNOO010001887">
    <property type="protein sequence ID" value="CAF1210731.1"/>
    <property type="molecule type" value="Genomic_DNA"/>
</dbReference>
<gene>
    <name evidence="1" type="ORF">RFH988_LOCUS25110</name>
</gene>
<evidence type="ECO:0000313" key="2">
    <source>
        <dbReference type="Proteomes" id="UP000663882"/>
    </source>
</evidence>
<organism evidence="1 2">
    <name type="scientific">Rotaria sordida</name>
    <dbReference type="NCBI Taxonomy" id="392033"/>
    <lineage>
        <taxon>Eukaryota</taxon>
        <taxon>Metazoa</taxon>
        <taxon>Spiralia</taxon>
        <taxon>Gnathifera</taxon>
        <taxon>Rotifera</taxon>
        <taxon>Eurotatoria</taxon>
        <taxon>Bdelloidea</taxon>
        <taxon>Philodinida</taxon>
        <taxon>Philodinidae</taxon>
        <taxon>Rotaria</taxon>
    </lineage>
</organism>
<proteinExistence type="predicted"/>